<evidence type="ECO:0000256" key="3">
    <source>
        <dbReference type="ARBA" id="ARBA00022821"/>
    </source>
</evidence>
<evidence type="ECO:0000256" key="4">
    <source>
        <dbReference type="ARBA" id="ARBA00023015"/>
    </source>
</evidence>
<evidence type="ECO:0000256" key="5">
    <source>
        <dbReference type="ARBA" id="ARBA00023125"/>
    </source>
</evidence>
<keyword evidence="6" id="KW-0804">Transcription</keyword>
<proteinExistence type="predicted"/>
<keyword evidence="2" id="KW-0936">Ethylene signaling pathway</keyword>
<name>A0A1S4DEE3_TOBAC</name>
<evidence type="ECO:0000313" key="9">
    <source>
        <dbReference type="RefSeq" id="XP_016511718.1"/>
    </source>
</evidence>
<dbReference type="PaxDb" id="4097-A0A1S4DEE3"/>
<keyword evidence="4" id="KW-0805">Transcription regulation</keyword>
<dbReference type="AlphaFoldDB" id="A0A1S4DEE3"/>
<dbReference type="Pfam" id="PF00847">
    <property type="entry name" value="AP2"/>
    <property type="match status" value="1"/>
</dbReference>
<evidence type="ECO:0000256" key="1">
    <source>
        <dbReference type="ARBA" id="ARBA00004123"/>
    </source>
</evidence>
<dbReference type="STRING" id="4097.A0A1S4DEE3"/>
<dbReference type="OrthoDB" id="1930739at2759"/>
<dbReference type="PROSITE" id="PS51032">
    <property type="entry name" value="AP2_ERF"/>
    <property type="match status" value="1"/>
</dbReference>
<keyword evidence="3" id="KW-0611">Plant defense</keyword>
<dbReference type="PANTHER" id="PTHR31190">
    <property type="entry name" value="DNA-BINDING DOMAIN"/>
    <property type="match status" value="1"/>
</dbReference>
<dbReference type="GO" id="GO:0006952">
    <property type="term" value="P:defense response"/>
    <property type="evidence" value="ECO:0007669"/>
    <property type="project" value="UniProtKB-KW"/>
</dbReference>
<reference evidence="9" key="2">
    <citation type="submission" date="2025-08" db="UniProtKB">
        <authorList>
            <consortium name="RefSeq"/>
        </authorList>
    </citation>
    <scope>IDENTIFICATION</scope>
</reference>
<dbReference type="GO" id="GO:0003700">
    <property type="term" value="F:DNA-binding transcription factor activity"/>
    <property type="evidence" value="ECO:0007669"/>
    <property type="project" value="InterPro"/>
</dbReference>
<evidence type="ECO:0000313" key="8">
    <source>
        <dbReference type="Proteomes" id="UP000790787"/>
    </source>
</evidence>
<keyword evidence="5" id="KW-0238">DNA-binding</keyword>
<sequence>MCLLKVANPRKSSEYVRFTDTGDSETTTTTAAEGGAQPYGQSDQCFEEMIQQQIQQEADYLLSTSSAMPMFTGYSQTREMSAMVTALTHVVSGSNYRPDISGSVTTSFGGGGSGIYSANSPSSAYSSTSSGSRAGQKRSRDQEESVTQILEQSHQGIYGGFGEFRGGLPSSSVKAEEATSMVAPTISTITTVPAFTTTTTTAEIATTAAGGTSEETGGERRRRYRGVRQRPWGKWAAEIRDPHKAARVWLGTFDTAEAAARAYDEAALRFRGNRAKLNFPENVRILPQQQQQQPQATTRSAISSSSTSASSQLQFMAPISQPTPFFQTYQPQQQQQPFQSSEMVRDYWEYSQLLQNPGEFHLQQQPSALLEQMLFASSRAVLHSNTTSSLGNSAASSTSSPSYPLLFSGQQSSYYRPQTNQNQGTSSSSSSNSSNFSAPFWSSSSHYPPSSS</sequence>
<dbReference type="PRINTS" id="PR00367">
    <property type="entry name" value="ETHRSPELEMNT"/>
</dbReference>
<dbReference type="RefSeq" id="XP_016511718.1">
    <property type="nucleotide sequence ID" value="XM_016656232.1"/>
</dbReference>
<keyword evidence="7" id="KW-0539">Nucleus</keyword>
<dbReference type="GeneID" id="107828850"/>
<dbReference type="SMR" id="A0A1S4DEE3"/>
<dbReference type="GO" id="GO:0005634">
    <property type="term" value="C:nucleus"/>
    <property type="evidence" value="ECO:0007669"/>
    <property type="project" value="UniProtKB-SubCell"/>
</dbReference>
<evidence type="ECO:0000256" key="2">
    <source>
        <dbReference type="ARBA" id="ARBA00022745"/>
    </source>
</evidence>
<dbReference type="Gene3D" id="3.30.730.10">
    <property type="entry name" value="AP2/ERF domain"/>
    <property type="match status" value="1"/>
</dbReference>
<dbReference type="CDD" id="cd00018">
    <property type="entry name" value="AP2"/>
    <property type="match status" value="1"/>
</dbReference>
<dbReference type="InterPro" id="IPR036955">
    <property type="entry name" value="AP2/ERF_dom_sf"/>
</dbReference>
<dbReference type="FunFam" id="3.30.730.10:FF:000001">
    <property type="entry name" value="Ethylene-responsive transcription factor 2"/>
    <property type="match status" value="1"/>
</dbReference>
<dbReference type="SUPFAM" id="SSF54171">
    <property type="entry name" value="DNA-binding domain"/>
    <property type="match status" value="1"/>
</dbReference>
<reference evidence="8" key="1">
    <citation type="journal article" date="2014" name="Nat. Commun.">
        <title>The tobacco genome sequence and its comparison with those of tomato and potato.</title>
        <authorList>
            <person name="Sierro N."/>
            <person name="Battey J.N."/>
            <person name="Ouadi S."/>
            <person name="Bakaher N."/>
            <person name="Bovet L."/>
            <person name="Willig A."/>
            <person name="Goepfert S."/>
            <person name="Peitsch M.C."/>
            <person name="Ivanov N.V."/>
        </authorList>
    </citation>
    <scope>NUCLEOTIDE SEQUENCE [LARGE SCALE GENOMIC DNA]</scope>
</reference>
<dbReference type="KEGG" id="nta:107828850"/>
<evidence type="ECO:0000256" key="6">
    <source>
        <dbReference type="ARBA" id="ARBA00023163"/>
    </source>
</evidence>
<dbReference type="PANTHER" id="PTHR31190:SF421">
    <property type="entry name" value="ETHYLENE-RESPONSIVE TRANSCRIPTION FACTOR ERF110"/>
    <property type="match status" value="1"/>
</dbReference>
<accession>A0A1S4DEE3</accession>
<dbReference type="OMA" id="NWETSAM"/>
<dbReference type="InterPro" id="IPR016177">
    <property type="entry name" value="DNA-bd_dom_sf"/>
</dbReference>
<evidence type="ECO:0000256" key="7">
    <source>
        <dbReference type="ARBA" id="ARBA00023242"/>
    </source>
</evidence>
<dbReference type="Proteomes" id="UP000790787">
    <property type="component" value="Chromosome 15"/>
</dbReference>
<gene>
    <name evidence="9" type="primary">LOC107828850</name>
</gene>
<dbReference type="GO" id="GO:0003677">
    <property type="term" value="F:DNA binding"/>
    <property type="evidence" value="ECO:0007669"/>
    <property type="project" value="UniProtKB-KW"/>
</dbReference>
<comment type="subcellular location">
    <subcellularLocation>
        <location evidence="1">Nucleus</location>
    </subcellularLocation>
</comment>
<keyword evidence="8" id="KW-1185">Reference proteome</keyword>
<organism evidence="8 9">
    <name type="scientific">Nicotiana tabacum</name>
    <name type="common">Common tobacco</name>
    <dbReference type="NCBI Taxonomy" id="4097"/>
    <lineage>
        <taxon>Eukaryota</taxon>
        <taxon>Viridiplantae</taxon>
        <taxon>Streptophyta</taxon>
        <taxon>Embryophyta</taxon>
        <taxon>Tracheophyta</taxon>
        <taxon>Spermatophyta</taxon>
        <taxon>Magnoliopsida</taxon>
        <taxon>eudicotyledons</taxon>
        <taxon>Gunneridae</taxon>
        <taxon>Pentapetalae</taxon>
        <taxon>asterids</taxon>
        <taxon>lamiids</taxon>
        <taxon>Solanales</taxon>
        <taxon>Solanaceae</taxon>
        <taxon>Nicotianoideae</taxon>
        <taxon>Nicotianeae</taxon>
        <taxon>Nicotiana</taxon>
    </lineage>
</organism>
<dbReference type="InterPro" id="IPR001471">
    <property type="entry name" value="AP2/ERF_dom"/>
</dbReference>
<dbReference type="GO" id="GO:0009873">
    <property type="term" value="P:ethylene-activated signaling pathway"/>
    <property type="evidence" value="ECO:0007669"/>
    <property type="project" value="UniProtKB-KW"/>
</dbReference>
<dbReference type="SMART" id="SM00380">
    <property type="entry name" value="AP2"/>
    <property type="match status" value="1"/>
</dbReference>
<dbReference type="InterPro" id="IPR044808">
    <property type="entry name" value="ERF_plant"/>
</dbReference>
<protein>
    <submittedName>
        <fullName evidence="9">Ethylene-responsive transcription factor ABR1</fullName>
    </submittedName>
</protein>